<evidence type="ECO:0000313" key="3">
    <source>
        <dbReference type="Proteomes" id="UP000824969"/>
    </source>
</evidence>
<keyword evidence="3" id="KW-1185">Reference proteome</keyword>
<dbReference type="InterPro" id="IPR039315">
    <property type="entry name" value="CheW"/>
</dbReference>
<dbReference type="EMBL" id="AP019781">
    <property type="protein sequence ID" value="BBL67343.1"/>
    <property type="molecule type" value="Genomic_DNA"/>
</dbReference>
<dbReference type="InterPro" id="IPR002545">
    <property type="entry name" value="CheW-lke_dom"/>
</dbReference>
<dbReference type="Pfam" id="PF01584">
    <property type="entry name" value="CheW"/>
    <property type="match status" value="1"/>
</dbReference>
<name>A0ABM7H3E9_9EURY</name>
<dbReference type="SMART" id="SM00260">
    <property type="entry name" value="CheW"/>
    <property type="match status" value="1"/>
</dbReference>
<sequence>MIDVVEFELGQELYAMDIQLAREIVEMMPITHIPRAQDYIAGIMNLRGEITTVVDLKRLIRIPGEPGSSQKIIVLVAEAAGGSNLGIIVDDVHSVIQVAEEDIELMDEGISSGVHAFVKGIIKLTKDEDDRKPGDARSQRGSGLILWIDIKKILDDLVQKSQV</sequence>
<dbReference type="PANTHER" id="PTHR22617:SF23">
    <property type="entry name" value="CHEMOTAXIS PROTEIN CHEW"/>
    <property type="match status" value="1"/>
</dbReference>
<gene>
    <name evidence="2" type="ORF">MchiMG62_05240</name>
</gene>
<evidence type="ECO:0000313" key="2">
    <source>
        <dbReference type="EMBL" id="BBL67343.1"/>
    </source>
</evidence>
<organism evidence="2 3">
    <name type="scientific">Methanoculleus chikugoensis</name>
    <dbReference type="NCBI Taxonomy" id="118126"/>
    <lineage>
        <taxon>Archaea</taxon>
        <taxon>Methanobacteriati</taxon>
        <taxon>Methanobacteriota</taxon>
        <taxon>Stenosarchaea group</taxon>
        <taxon>Methanomicrobia</taxon>
        <taxon>Methanomicrobiales</taxon>
        <taxon>Methanomicrobiaceae</taxon>
        <taxon>Methanoculleus</taxon>
    </lineage>
</organism>
<dbReference type="PANTHER" id="PTHR22617">
    <property type="entry name" value="CHEMOTAXIS SENSOR HISTIDINE KINASE-RELATED"/>
    <property type="match status" value="1"/>
</dbReference>
<dbReference type="GeneID" id="66130025"/>
<dbReference type="RefSeq" id="WP_221057763.1">
    <property type="nucleotide sequence ID" value="NZ_AP019781.1"/>
</dbReference>
<protein>
    <submittedName>
        <fullName evidence="2">Chemotaxis protein CheW</fullName>
    </submittedName>
</protein>
<accession>A0ABM7H3E9</accession>
<evidence type="ECO:0000259" key="1">
    <source>
        <dbReference type="SMART" id="SM00260"/>
    </source>
</evidence>
<reference evidence="2 3" key="1">
    <citation type="submission" date="2019-06" db="EMBL/GenBank/DDBJ databases">
        <title>Complete genome sequence of Methanoculleus chikugoensis strain MG62.</title>
        <authorList>
            <person name="Asakawa S."/>
            <person name="Dianou D."/>
        </authorList>
    </citation>
    <scope>NUCLEOTIDE SEQUENCE [LARGE SCALE GENOMIC DNA]</scope>
    <source>
        <strain evidence="2 3">MG62</strain>
    </source>
</reference>
<dbReference type="Proteomes" id="UP000824969">
    <property type="component" value="Chromosome"/>
</dbReference>
<proteinExistence type="predicted"/>
<feature type="domain" description="CheW-like" evidence="1">
    <location>
        <begin position="1"/>
        <end position="154"/>
    </location>
</feature>